<reference evidence="3 4" key="1">
    <citation type="submission" date="2020-08" db="EMBL/GenBank/DDBJ databases">
        <title>Genome public.</title>
        <authorList>
            <person name="Liu C."/>
            <person name="Sun Q."/>
        </authorList>
    </citation>
    <scope>NUCLEOTIDE SEQUENCE [LARGE SCALE GENOMIC DNA]</scope>
    <source>
        <strain evidence="3 4">NSJ-70</strain>
    </source>
</reference>
<dbReference type="Proteomes" id="UP000622448">
    <property type="component" value="Unassembled WGS sequence"/>
</dbReference>
<dbReference type="Pfam" id="PF00990">
    <property type="entry name" value="GGDEF"/>
    <property type="match status" value="1"/>
</dbReference>
<dbReference type="InterPro" id="IPR035919">
    <property type="entry name" value="EAL_sf"/>
</dbReference>
<protein>
    <submittedName>
        <fullName evidence="3">EAL domain-containing protein</fullName>
    </submittedName>
</protein>
<name>A0ABR7BM05_9ACTN</name>
<dbReference type="CDD" id="cd01949">
    <property type="entry name" value="GGDEF"/>
    <property type="match status" value="1"/>
</dbReference>
<evidence type="ECO:0000313" key="4">
    <source>
        <dbReference type="Proteomes" id="UP000622448"/>
    </source>
</evidence>
<dbReference type="InterPro" id="IPR000160">
    <property type="entry name" value="GGDEF_dom"/>
</dbReference>
<dbReference type="PROSITE" id="PS50887">
    <property type="entry name" value="GGDEF"/>
    <property type="match status" value="1"/>
</dbReference>
<keyword evidence="4" id="KW-1185">Reference proteome</keyword>
<dbReference type="InterPro" id="IPR052155">
    <property type="entry name" value="Biofilm_reg_signaling"/>
</dbReference>
<dbReference type="InterPro" id="IPR001633">
    <property type="entry name" value="EAL_dom"/>
</dbReference>
<dbReference type="EMBL" id="JACOOA010000001">
    <property type="protein sequence ID" value="MBC5582635.1"/>
    <property type="molecule type" value="Genomic_DNA"/>
</dbReference>
<dbReference type="SUPFAM" id="SSF55785">
    <property type="entry name" value="PYP-like sensor domain (PAS domain)"/>
    <property type="match status" value="1"/>
</dbReference>
<dbReference type="InterPro" id="IPR029787">
    <property type="entry name" value="Nucleotide_cyclase"/>
</dbReference>
<accession>A0ABR7BM05</accession>
<dbReference type="Pfam" id="PF00563">
    <property type="entry name" value="EAL"/>
    <property type="match status" value="1"/>
</dbReference>
<dbReference type="Gene3D" id="3.30.70.270">
    <property type="match status" value="1"/>
</dbReference>
<dbReference type="InterPro" id="IPR035965">
    <property type="entry name" value="PAS-like_dom_sf"/>
</dbReference>
<dbReference type="SMART" id="SM00267">
    <property type="entry name" value="GGDEF"/>
    <property type="match status" value="1"/>
</dbReference>
<evidence type="ECO:0000313" key="3">
    <source>
        <dbReference type="EMBL" id="MBC5582635.1"/>
    </source>
</evidence>
<dbReference type="CDD" id="cd01948">
    <property type="entry name" value="EAL"/>
    <property type="match status" value="1"/>
</dbReference>
<organism evidence="3 4">
    <name type="scientific">Eggerthella hominis</name>
    <dbReference type="NCBI Taxonomy" id="2763043"/>
    <lineage>
        <taxon>Bacteria</taxon>
        <taxon>Bacillati</taxon>
        <taxon>Actinomycetota</taxon>
        <taxon>Coriobacteriia</taxon>
        <taxon>Eggerthellales</taxon>
        <taxon>Eggerthellaceae</taxon>
        <taxon>Eggerthella</taxon>
    </lineage>
</organism>
<dbReference type="NCBIfam" id="TIGR00254">
    <property type="entry name" value="GGDEF"/>
    <property type="match status" value="1"/>
</dbReference>
<evidence type="ECO:0000259" key="2">
    <source>
        <dbReference type="PROSITE" id="PS50887"/>
    </source>
</evidence>
<gene>
    <name evidence="3" type="ORF">H8S61_00255</name>
</gene>
<dbReference type="InterPro" id="IPR043128">
    <property type="entry name" value="Rev_trsase/Diguanyl_cyclase"/>
</dbReference>
<dbReference type="SUPFAM" id="SSF55073">
    <property type="entry name" value="Nucleotide cyclase"/>
    <property type="match status" value="1"/>
</dbReference>
<evidence type="ECO:0000259" key="1">
    <source>
        <dbReference type="PROSITE" id="PS50883"/>
    </source>
</evidence>
<dbReference type="PANTHER" id="PTHR44757">
    <property type="entry name" value="DIGUANYLATE CYCLASE DGCP"/>
    <property type="match status" value="1"/>
</dbReference>
<dbReference type="PANTHER" id="PTHR44757:SF2">
    <property type="entry name" value="BIOFILM ARCHITECTURE MAINTENANCE PROTEIN MBAA"/>
    <property type="match status" value="1"/>
</dbReference>
<feature type="domain" description="EAL" evidence="1">
    <location>
        <begin position="318"/>
        <end position="573"/>
    </location>
</feature>
<dbReference type="SMART" id="SM00052">
    <property type="entry name" value="EAL"/>
    <property type="match status" value="1"/>
</dbReference>
<feature type="domain" description="GGDEF" evidence="2">
    <location>
        <begin position="173"/>
        <end position="308"/>
    </location>
</feature>
<dbReference type="PROSITE" id="PS50883">
    <property type="entry name" value="EAL"/>
    <property type="match status" value="1"/>
</dbReference>
<dbReference type="Gene3D" id="3.20.20.450">
    <property type="entry name" value="EAL domain"/>
    <property type="match status" value="1"/>
</dbReference>
<proteinExistence type="predicted"/>
<dbReference type="Gene3D" id="3.30.450.20">
    <property type="entry name" value="PAS domain"/>
    <property type="match status" value="1"/>
</dbReference>
<sequence length="575" mass="64112">MEETLLREYNMLMSTLHVAVSKHRFTDDLQIMWANDFFFEMIGYGREEFVDVFDGRCSRYFASDPEEYAKLTDAVAEAHAAGDAGYECLLRMPRKDGFSAWIRVVGRFTDEVADDGVPVLYVTFTNVDEAMELEQVRSDELRRLAFVDPVTGGRNRASFERDAGAALRTAVPGAFALATLDVDGFKVINDQFGLERGDAVLEALHASFQEGLDEGEFAARIAADQFSLLLEADGEARIAARLEDMVAAANRRFVLDGSPGYAIAMTAGVYLVDDPTLPMVMLQDRANLARKMSGRASVGRLCACRFYSNDDRVRLAKEKDVENRMGAALEAGEFVVYLQPKYDLRRDEVAGAEALVRWDDPASGLVAPNDFIPLFERTGFVVSMDLYVFEQVCKMLRKWIDAGVRPVPVSVNLSRAHLYDEQFLARFEVIRARYGVPASLVEFELTETLVFEDPERLAQVIDSMHEAGYKCSMDDFGSGYSSLNVLKDLAVDTLKLDRVFFDASALGDARGADIIDIVVHLARRLGMRTVAEGVETEDQRAFLVDVGCDMIQGYLFSRPVDIASFERLVYGAEVD</sequence>
<comment type="caution">
    <text evidence="3">The sequence shown here is derived from an EMBL/GenBank/DDBJ whole genome shotgun (WGS) entry which is preliminary data.</text>
</comment>
<dbReference type="SUPFAM" id="SSF141868">
    <property type="entry name" value="EAL domain-like"/>
    <property type="match status" value="1"/>
</dbReference>